<reference evidence="2 3" key="1">
    <citation type="submission" date="2024-04" db="EMBL/GenBank/DDBJ databases">
        <title>Phyllosticta paracitricarpa is synonymous to the EU quarantine fungus P. citricarpa based on phylogenomic analyses.</title>
        <authorList>
            <consortium name="Lawrence Berkeley National Laboratory"/>
            <person name="Van Ingen-Buijs V.A."/>
            <person name="Van Westerhoven A.C."/>
            <person name="Haridas S."/>
            <person name="Skiadas P."/>
            <person name="Martin F."/>
            <person name="Groenewald J.Z."/>
            <person name="Crous P.W."/>
            <person name="Seidl M.F."/>
        </authorList>
    </citation>
    <scope>NUCLEOTIDE SEQUENCE [LARGE SCALE GENOMIC DNA]</scope>
    <source>
        <strain evidence="2 3">CBS 123371</strain>
    </source>
</reference>
<sequence length="330" mass="36928">MDPFYYETFKIEPSVSSTRPSSLPMDAFPDRGGIPPHVALSPANNNLDNVYIRNDVVNPDCWVLHKTDYFHLCNNKSLFTRLDMLKDPIDIQNEQGFIGVQALGVGQISVPIWAENGAPSRLSLHEVYFAPRSSVSSISFTRCTKTDGFYSWTEMMTGLRMNRAGLPAVFFDTSSARVMTMRLAGDIAGDMFFGINPPVHSRCDPFASRFALGRRPDVEVVDGIHKAMSSIRRLMEMKRIGQDATKEGKRLDKQSLIGITVGDIVRMLDWELPHRMYPQEQVFLPHPDRLAWASDLSVKTSTRGSTKDDEETVVASEDSLATNRTDTTAS</sequence>
<organism evidence="2 3">
    <name type="scientific">Phyllosticta citriasiana</name>
    <dbReference type="NCBI Taxonomy" id="595635"/>
    <lineage>
        <taxon>Eukaryota</taxon>
        <taxon>Fungi</taxon>
        <taxon>Dikarya</taxon>
        <taxon>Ascomycota</taxon>
        <taxon>Pezizomycotina</taxon>
        <taxon>Dothideomycetes</taxon>
        <taxon>Dothideomycetes incertae sedis</taxon>
        <taxon>Botryosphaeriales</taxon>
        <taxon>Phyllostictaceae</taxon>
        <taxon>Phyllosticta</taxon>
    </lineage>
</organism>
<comment type="caution">
    <text evidence="2">The sequence shown here is derived from an EMBL/GenBank/DDBJ whole genome shotgun (WGS) entry which is preliminary data.</text>
</comment>
<proteinExistence type="predicted"/>
<feature type="region of interest" description="Disordered" evidence="1">
    <location>
        <begin position="300"/>
        <end position="330"/>
    </location>
</feature>
<name>A0ABR1KH17_9PEZI</name>
<feature type="compositionally biased region" description="Polar residues" evidence="1">
    <location>
        <begin position="319"/>
        <end position="330"/>
    </location>
</feature>
<protein>
    <submittedName>
        <fullName evidence="2">Uncharacterized protein</fullName>
    </submittedName>
</protein>
<evidence type="ECO:0000313" key="2">
    <source>
        <dbReference type="EMBL" id="KAK7514734.1"/>
    </source>
</evidence>
<dbReference type="EMBL" id="JBBPHU010000008">
    <property type="protein sequence ID" value="KAK7514734.1"/>
    <property type="molecule type" value="Genomic_DNA"/>
</dbReference>
<gene>
    <name evidence="2" type="ORF">IWZ03DRAFT_361216</name>
</gene>
<dbReference type="Proteomes" id="UP001363622">
    <property type="component" value="Unassembled WGS sequence"/>
</dbReference>
<accession>A0ABR1KH17</accession>
<evidence type="ECO:0000256" key="1">
    <source>
        <dbReference type="SAM" id="MobiDB-lite"/>
    </source>
</evidence>
<keyword evidence="3" id="KW-1185">Reference proteome</keyword>
<evidence type="ECO:0000313" key="3">
    <source>
        <dbReference type="Proteomes" id="UP001363622"/>
    </source>
</evidence>